<evidence type="ECO:0000313" key="1">
    <source>
        <dbReference type="EMBL" id="SZX76237.1"/>
    </source>
</evidence>
<evidence type="ECO:0000313" key="3">
    <source>
        <dbReference type="Proteomes" id="UP000256970"/>
    </source>
</evidence>
<accession>A0A383WF60</accession>
<reference evidence="1 3" key="1">
    <citation type="submission" date="2016-10" db="EMBL/GenBank/DDBJ databases">
        <authorList>
            <person name="Cai Z."/>
        </authorList>
    </citation>
    <scope>NUCLEOTIDE SEQUENCE [LARGE SCALE GENOMIC DNA]</scope>
</reference>
<dbReference type="STRING" id="3088.A0A383WF60"/>
<organism evidence="1 3">
    <name type="scientific">Tetradesmus obliquus</name>
    <name type="common">Green alga</name>
    <name type="synonym">Acutodesmus obliquus</name>
    <dbReference type="NCBI Taxonomy" id="3088"/>
    <lineage>
        <taxon>Eukaryota</taxon>
        <taxon>Viridiplantae</taxon>
        <taxon>Chlorophyta</taxon>
        <taxon>core chlorophytes</taxon>
        <taxon>Chlorophyceae</taxon>
        <taxon>CS clade</taxon>
        <taxon>Sphaeropleales</taxon>
        <taxon>Scenedesmaceae</taxon>
        <taxon>Tetradesmus</taxon>
    </lineage>
</organism>
<evidence type="ECO:0000313" key="2">
    <source>
        <dbReference type="EMBL" id="SZX79421.1"/>
    </source>
</evidence>
<evidence type="ECO:0008006" key="4">
    <source>
        <dbReference type="Google" id="ProtNLM"/>
    </source>
</evidence>
<gene>
    <name evidence="1" type="ORF">BQ4739_LOCUS16598</name>
    <name evidence="2" type="ORF">BQ4739_LOCUS19696</name>
</gene>
<protein>
    <recommendedName>
        <fullName evidence="4">Flagellar associated protein</fullName>
    </recommendedName>
</protein>
<keyword evidence="3" id="KW-1185">Reference proteome</keyword>
<proteinExistence type="predicted"/>
<name>A0A383WF60_TETOB</name>
<dbReference type="AlphaFoldDB" id="A0A383WF60"/>
<sequence>MVDDKAKKAAIKEGGKKGVDMVGMSDLGGVKFFNLAVETPAGDMELLECVLEGMNAPVDEGAEERKGGAGEIGKMLLSAGDSQVAFLCHVPKALQEKTEGFSIKEWVEAVAKASGAEIVSETEEVVKLVAKGDPSKEQFPLKMRDAAQAAGFAYIKSKGLIPEDDSDDYIPEVPEDW</sequence>
<dbReference type="Proteomes" id="UP000256970">
    <property type="component" value="Unassembled WGS sequence"/>
</dbReference>
<dbReference type="EMBL" id="FNXT01001251">
    <property type="protein sequence ID" value="SZX76237.1"/>
    <property type="molecule type" value="Genomic_DNA"/>
</dbReference>
<dbReference type="EMBL" id="FNXT01001367">
    <property type="protein sequence ID" value="SZX79421.1"/>
    <property type="molecule type" value="Genomic_DNA"/>
</dbReference>